<dbReference type="Pfam" id="PF00814">
    <property type="entry name" value="TsaD"/>
    <property type="match status" value="1"/>
</dbReference>
<comment type="catalytic activity">
    <reaction evidence="7 8">
        <text>L-threonylcarbamoyladenylate + adenosine(37) in tRNA = N(6)-L-threonylcarbamoyladenosine(37) in tRNA + AMP + H(+)</text>
        <dbReference type="Rhea" id="RHEA:37059"/>
        <dbReference type="Rhea" id="RHEA-COMP:10162"/>
        <dbReference type="Rhea" id="RHEA-COMP:10163"/>
        <dbReference type="ChEBI" id="CHEBI:15378"/>
        <dbReference type="ChEBI" id="CHEBI:73682"/>
        <dbReference type="ChEBI" id="CHEBI:74411"/>
        <dbReference type="ChEBI" id="CHEBI:74418"/>
        <dbReference type="ChEBI" id="CHEBI:456215"/>
        <dbReference type="EC" id="2.3.1.234"/>
    </reaction>
</comment>
<keyword evidence="1 8" id="KW-0963">Cytoplasm</keyword>
<name>A0A2H5XEB8_9BACT</name>
<comment type="cofactor">
    <cofactor evidence="8">
        <name>Fe(2+)</name>
        <dbReference type="ChEBI" id="CHEBI:29033"/>
    </cofactor>
    <text evidence="8">Binds 1 Fe(2+) ion per subunit.</text>
</comment>
<feature type="domain" description="Gcp-like" evidence="10">
    <location>
        <begin position="60"/>
        <end position="352"/>
    </location>
</feature>
<dbReference type="InterPro" id="IPR043129">
    <property type="entry name" value="ATPase_NBD"/>
</dbReference>
<dbReference type="FunFam" id="3.30.420.40:FF:000040">
    <property type="entry name" value="tRNA N6-adenosine threonylcarbamoyltransferase"/>
    <property type="match status" value="1"/>
</dbReference>
<dbReference type="InterPro" id="IPR017860">
    <property type="entry name" value="Peptidase_M22_CS"/>
</dbReference>
<dbReference type="GO" id="GO:0005506">
    <property type="term" value="F:iron ion binding"/>
    <property type="evidence" value="ECO:0007669"/>
    <property type="project" value="UniProtKB-UniRule"/>
</dbReference>
<dbReference type="PANTHER" id="PTHR11735">
    <property type="entry name" value="TRNA N6-ADENOSINE THREONYLCARBAMOYLTRANSFERASE"/>
    <property type="match status" value="1"/>
</dbReference>
<evidence type="ECO:0000256" key="6">
    <source>
        <dbReference type="ARBA" id="ARBA00023315"/>
    </source>
</evidence>
<gene>
    <name evidence="8 11" type="primary">tsaD</name>
    <name evidence="11" type="ORF">HRbin17_02039</name>
</gene>
<dbReference type="HAMAP" id="MF_01445">
    <property type="entry name" value="TsaD"/>
    <property type="match status" value="1"/>
</dbReference>
<keyword evidence="6 8" id="KW-0012">Acyltransferase</keyword>
<dbReference type="EC" id="2.3.1.234" evidence="8"/>
<feature type="binding site" evidence="8">
    <location>
        <begin position="176"/>
        <end position="180"/>
    </location>
    <ligand>
        <name>substrate</name>
    </ligand>
</feature>
<dbReference type="CDD" id="cd24133">
    <property type="entry name" value="ASKHA_NBD_TsaD_bac"/>
    <property type="match status" value="1"/>
</dbReference>
<proteinExistence type="inferred from homology"/>
<dbReference type="InterPro" id="IPR000905">
    <property type="entry name" value="Gcp-like_dom"/>
</dbReference>
<dbReference type="FunFam" id="3.30.420.40:FF:000012">
    <property type="entry name" value="tRNA N6-adenosine threonylcarbamoyltransferase"/>
    <property type="match status" value="1"/>
</dbReference>
<feature type="binding site" evidence="8">
    <location>
        <position position="346"/>
    </location>
    <ligand>
        <name>Fe cation</name>
        <dbReference type="ChEBI" id="CHEBI:24875"/>
    </ligand>
</feature>
<evidence type="ECO:0000256" key="3">
    <source>
        <dbReference type="ARBA" id="ARBA00022694"/>
    </source>
</evidence>
<dbReference type="InterPro" id="IPR022450">
    <property type="entry name" value="TsaD"/>
</dbReference>
<feature type="binding site" evidence="8">
    <location>
        <position position="318"/>
    </location>
    <ligand>
        <name>substrate</name>
    </ligand>
</feature>
<dbReference type="NCBIfam" id="TIGR00329">
    <property type="entry name" value="gcp_kae1"/>
    <property type="match status" value="1"/>
</dbReference>
<dbReference type="AlphaFoldDB" id="A0A2H5XEB8"/>
<accession>A0A2H5XEB8</accession>
<comment type="subcellular location">
    <subcellularLocation>
        <location evidence="8">Cytoplasm</location>
    </subcellularLocation>
</comment>
<evidence type="ECO:0000256" key="9">
    <source>
        <dbReference type="SAM" id="MobiDB-lite"/>
    </source>
</evidence>
<dbReference type="GO" id="GO:0005737">
    <property type="term" value="C:cytoplasm"/>
    <property type="evidence" value="ECO:0007669"/>
    <property type="project" value="UniProtKB-SubCell"/>
</dbReference>
<feature type="region of interest" description="Disordered" evidence="9">
    <location>
        <begin position="1"/>
        <end position="21"/>
    </location>
</feature>
<keyword evidence="3 8" id="KW-0819">tRNA processing</keyword>
<protein>
    <recommendedName>
        <fullName evidence="8">tRNA N6-adenosine threonylcarbamoyltransferase</fullName>
        <ecNumber evidence="8">2.3.1.234</ecNumber>
    </recommendedName>
    <alternativeName>
        <fullName evidence="8">N6-L-threonylcarbamoyladenine synthase</fullName>
        <shortName evidence="8">t(6)A synthase</shortName>
    </alternativeName>
    <alternativeName>
        <fullName evidence="8">t(6)A37 threonylcarbamoyladenosine biosynthesis protein TsaD</fullName>
    </alternativeName>
    <alternativeName>
        <fullName evidence="8">tRNA threonylcarbamoyladenosine biosynthesis protein TsaD</fullName>
    </alternativeName>
</protein>
<keyword evidence="4 8" id="KW-0479">Metal-binding</keyword>
<dbReference type="EMBL" id="BEHT01000029">
    <property type="protein sequence ID" value="GBC99514.1"/>
    <property type="molecule type" value="Genomic_DNA"/>
</dbReference>
<evidence type="ECO:0000256" key="2">
    <source>
        <dbReference type="ARBA" id="ARBA00022679"/>
    </source>
</evidence>
<organism evidence="11 12">
    <name type="scientific">Candidatus Fervidibacter japonicus</name>
    <dbReference type="NCBI Taxonomy" id="2035412"/>
    <lineage>
        <taxon>Bacteria</taxon>
        <taxon>Candidatus Fervidibacterota</taxon>
        <taxon>Candidatus Fervidibacter</taxon>
    </lineage>
</organism>
<evidence type="ECO:0000259" key="10">
    <source>
        <dbReference type="Pfam" id="PF00814"/>
    </source>
</evidence>
<dbReference type="SUPFAM" id="SSF53067">
    <property type="entry name" value="Actin-like ATPase domain"/>
    <property type="match status" value="1"/>
</dbReference>
<dbReference type="Gene3D" id="3.30.420.40">
    <property type="match status" value="2"/>
</dbReference>
<feature type="binding site" evidence="8">
    <location>
        <position position="226"/>
    </location>
    <ligand>
        <name>substrate</name>
    </ligand>
</feature>
<dbReference type="PROSITE" id="PS01016">
    <property type="entry name" value="GLYCOPROTEASE"/>
    <property type="match status" value="1"/>
</dbReference>
<keyword evidence="5 8" id="KW-0408">Iron</keyword>
<comment type="caution">
    <text evidence="11">The sequence shown here is derived from an EMBL/GenBank/DDBJ whole genome shotgun (WGS) entry which is preliminary data.</text>
</comment>
<dbReference type="Proteomes" id="UP000236173">
    <property type="component" value="Unassembled WGS sequence"/>
</dbReference>
<feature type="binding site" evidence="8">
    <location>
        <position position="209"/>
    </location>
    <ligand>
        <name>substrate</name>
    </ligand>
</feature>
<comment type="function">
    <text evidence="8">Required for the formation of a threonylcarbamoyl group on adenosine at position 37 (t(6)A37) in tRNAs that read codons beginning with adenine. Is involved in the transfer of the threonylcarbamoyl moiety of threonylcarbamoyl-AMP (TC-AMP) to the N6 group of A37, together with TsaE and TsaB. TsaD likely plays a direct catalytic role in this reaction.</text>
</comment>
<evidence type="ECO:0000256" key="1">
    <source>
        <dbReference type="ARBA" id="ARBA00022490"/>
    </source>
</evidence>
<evidence type="ECO:0000313" key="12">
    <source>
        <dbReference type="Proteomes" id="UP000236173"/>
    </source>
</evidence>
<reference evidence="12" key="1">
    <citation type="submission" date="2017-09" db="EMBL/GenBank/DDBJ databases">
        <title>Metaegenomics of thermophilic ammonia-oxidizing enrichment culture.</title>
        <authorList>
            <person name="Kato S."/>
            <person name="Suzuki K."/>
        </authorList>
    </citation>
    <scope>NUCLEOTIDE SEQUENCE [LARGE SCALE GENOMIC DNA]</scope>
</reference>
<dbReference type="InterPro" id="IPR017861">
    <property type="entry name" value="KAE1/TsaD"/>
</dbReference>
<evidence type="ECO:0000313" key="11">
    <source>
        <dbReference type="EMBL" id="GBC99514.1"/>
    </source>
</evidence>
<dbReference type="GO" id="GO:0061711">
    <property type="term" value="F:tRNA N(6)-L-threonylcarbamoyladenine synthase activity"/>
    <property type="evidence" value="ECO:0007669"/>
    <property type="project" value="UniProtKB-EC"/>
</dbReference>
<dbReference type="NCBIfam" id="TIGR03723">
    <property type="entry name" value="T6A_TsaD_YgjD"/>
    <property type="match status" value="1"/>
</dbReference>
<dbReference type="GO" id="GO:0002949">
    <property type="term" value="P:tRNA threonylcarbamoyladenosine modification"/>
    <property type="evidence" value="ECO:0007669"/>
    <property type="project" value="UniProtKB-UniRule"/>
</dbReference>
<feature type="binding site" evidence="8">
    <location>
        <position position="147"/>
    </location>
    <ligand>
        <name>Fe cation</name>
        <dbReference type="ChEBI" id="CHEBI:24875"/>
    </ligand>
</feature>
<sequence length="380" mass="40704">MPFGDALGAGHRHNNHASVADSTPPLCDDTILPVIRMLVLGIETSCDETAAAVVADKVWVRSNVVLTQTALHEPFGGIVPEIASRKQMEFIAPVVRQALREAGVSWRDLSAIAVTNRPGLIGSLLVGVSFAKAIALAHGLPLLPINHLEGHVFSVFLRDWGTEAGQEWGFPFLCLLVSGGHTELIWVRDVGDYEVLGRTRDDAAGEAFDKGARALGLGFPGGPAIDKASEGGDPSAVAFPRADLTPSLDFSFAGLKTALVRYLKGMEERLKRRPNPTLADIAASFQEAIADMLLATVERAAEQTQAERVAVVGGVAANRRLRQKLLAMAQQRGWRLALPALKWCTDNAAMIACAASFRLERGLEQSDLLCDAFAVAEVTE</sequence>
<evidence type="ECO:0000256" key="7">
    <source>
        <dbReference type="ARBA" id="ARBA00048117"/>
    </source>
</evidence>
<comment type="similarity">
    <text evidence="8">Belongs to the KAE1 / TsaD family.</text>
</comment>
<evidence type="ECO:0000256" key="5">
    <source>
        <dbReference type="ARBA" id="ARBA00023004"/>
    </source>
</evidence>
<keyword evidence="2 8" id="KW-0808">Transferase</keyword>
<evidence type="ECO:0000256" key="8">
    <source>
        <dbReference type="HAMAP-Rule" id="MF_01445"/>
    </source>
</evidence>
<feature type="binding site" evidence="8">
    <location>
        <position position="151"/>
    </location>
    <ligand>
        <name>Fe cation</name>
        <dbReference type="ChEBI" id="CHEBI:24875"/>
    </ligand>
</feature>
<feature type="binding site" evidence="8">
    <location>
        <position position="222"/>
    </location>
    <ligand>
        <name>substrate</name>
    </ligand>
</feature>
<dbReference type="PANTHER" id="PTHR11735:SF6">
    <property type="entry name" value="TRNA N6-ADENOSINE THREONYLCARBAMOYLTRANSFERASE, MITOCHONDRIAL"/>
    <property type="match status" value="1"/>
</dbReference>
<dbReference type="PRINTS" id="PR00789">
    <property type="entry name" value="OSIALOPTASE"/>
</dbReference>
<evidence type="ECO:0000256" key="4">
    <source>
        <dbReference type="ARBA" id="ARBA00022723"/>
    </source>
</evidence>